<evidence type="ECO:0000313" key="4">
    <source>
        <dbReference type="Proteomes" id="UP000184001"/>
    </source>
</evidence>
<gene>
    <name evidence="3" type="ORF">SAMN05660830_00439</name>
</gene>
<dbReference type="InterPro" id="IPR041110">
    <property type="entry name" value="PBECR2"/>
</dbReference>
<dbReference type="Proteomes" id="UP000184001">
    <property type="component" value="Unassembled WGS sequence"/>
</dbReference>
<sequence length="425" mass="47306">MIKPVALPPEVAIAYWKDKVPVSASEYKALNESARSRAFAVSSLARVDQVAAMQDAIGRAIKDGETFEDFKKRIVEIAKNAELRPWQLANIYRTNIQSAYMAGRYTQMKRTTKSRPYWRYVAVGDQQTRLDHLALHGKVYPHDHEFWDSFFPPNGFGCRCSVQSLSDFQMRKRGLKAEKDMPGIVHAKHPATGEPLPPVRPKPDAGFAANVGKNWHSGLTPSELPDETQLVSKTHGAVCRASIAFAGHQKGAGCTPPLAELEERHILPVTAADLLPEGLSSEQYVKAFLSEFGLPSVKASTLHTLPSGHPVVISKSLFIDKKTGLWKVKKSGREQHLRLLARTIKNPFEVWQVPSELTGKPVHVLRTLRVFTGENGRIGGFGVFNLVNGRKWVGATTFTPKLGNEKGMLKYLEKQRQGVLLYREP</sequence>
<organism evidence="3 4">
    <name type="scientific">Halodesulfovibrio aestuarii</name>
    <dbReference type="NCBI Taxonomy" id="126333"/>
    <lineage>
        <taxon>Bacteria</taxon>
        <taxon>Pseudomonadati</taxon>
        <taxon>Thermodesulfobacteriota</taxon>
        <taxon>Desulfovibrionia</taxon>
        <taxon>Desulfovibrionales</taxon>
        <taxon>Desulfovibrionaceae</taxon>
        <taxon>Halodesulfovibrio</taxon>
    </lineage>
</organism>
<feature type="domain" description="Phage-Barnase-EndoU-ColicinE5/D-RelE like nuclease 2" evidence="2">
    <location>
        <begin position="287"/>
        <end position="423"/>
    </location>
</feature>
<accession>A0A8G2C7B2</accession>
<dbReference type="NCBIfam" id="TIGR01641">
    <property type="entry name" value="phageSPP1_gp7"/>
    <property type="match status" value="1"/>
</dbReference>
<proteinExistence type="predicted"/>
<feature type="domain" description="Phage head morphogenesis" evidence="1">
    <location>
        <begin position="53"/>
        <end position="162"/>
    </location>
</feature>
<protein>
    <submittedName>
        <fullName evidence="3">Phage putative head morphogenesis protein, SPP1 gp7 family</fullName>
    </submittedName>
</protein>
<comment type="caution">
    <text evidence="3">The sequence shown here is derived from an EMBL/GenBank/DDBJ whole genome shotgun (WGS) entry which is preliminary data.</text>
</comment>
<dbReference type="RefSeq" id="WP_020001572.1">
    <property type="nucleotide sequence ID" value="NZ_CP192217.1"/>
</dbReference>
<dbReference type="Pfam" id="PF04233">
    <property type="entry name" value="Phage_Mu_F"/>
    <property type="match status" value="1"/>
</dbReference>
<evidence type="ECO:0000259" key="2">
    <source>
        <dbReference type="Pfam" id="PF18810"/>
    </source>
</evidence>
<dbReference type="InterPro" id="IPR006528">
    <property type="entry name" value="Phage_head_morphogenesis_dom"/>
</dbReference>
<dbReference type="Pfam" id="PF18810">
    <property type="entry name" value="PBECR2"/>
    <property type="match status" value="1"/>
</dbReference>
<name>A0A8G2C7B2_9BACT</name>
<dbReference type="AlphaFoldDB" id="A0A8G2C7B2"/>
<evidence type="ECO:0000259" key="1">
    <source>
        <dbReference type="Pfam" id="PF04233"/>
    </source>
</evidence>
<reference evidence="3 4" key="1">
    <citation type="submission" date="2016-11" db="EMBL/GenBank/DDBJ databases">
        <authorList>
            <person name="Varghese N."/>
            <person name="Submissions S."/>
        </authorList>
    </citation>
    <scope>NUCLEOTIDE SEQUENCE [LARGE SCALE GENOMIC DNA]</scope>
    <source>
        <strain evidence="3 4">DSM 17919</strain>
    </source>
</reference>
<evidence type="ECO:0000313" key="3">
    <source>
        <dbReference type="EMBL" id="SHI60651.1"/>
    </source>
</evidence>
<dbReference type="EMBL" id="FQZR01000002">
    <property type="protein sequence ID" value="SHI60651.1"/>
    <property type="molecule type" value="Genomic_DNA"/>
</dbReference>